<evidence type="ECO:0000256" key="1">
    <source>
        <dbReference type="SAM" id="Coils"/>
    </source>
</evidence>
<dbReference type="PANTHER" id="PTHR41287">
    <property type="match status" value="1"/>
</dbReference>
<dbReference type="Proteomes" id="UP000259610">
    <property type="component" value="Unassembled WGS sequence"/>
</dbReference>
<evidence type="ECO:0000259" key="3">
    <source>
        <dbReference type="Pfam" id="PF20441"/>
    </source>
</evidence>
<dbReference type="AlphaFoldDB" id="A0A3B9GWA0"/>
<name>A0A3B9GWA0_9PROT</name>
<evidence type="ECO:0000313" key="4">
    <source>
        <dbReference type="EMBL" id="HAE26536.1"/>
    </source>
</evidence>
<evidence type="ECO:0000313" key="5">
    <source>
        <dbReference type="Proteomes" id="UP000259610"/>
    </source>
</evidence>
<dbReference type="EMBL" id="DMAN01000114">
    <property type="protein sequence ID" value="HAE26536.1"/>
    <property type="molecule type" value="Genomic_DNA"/>
</dbReference>
<dbReference type="InterPro" id="IPR005021">
    <property type="entry name" value="Terminase_largesu-like"/>
</dbReference>
<comment type="caution">
    <text evidence="4">The sequence shown here is derived from an EMBL/GenBank/DDBJ whole genome shotgun (WGS) entry which is preliminary data.</text>
</comment>
<feature type="domain" description="Terminase large subunit-like endonuclease" evidence="3">
    <location>
        <begin position="326"/>
        <end position="606"/>
    </location>
</feature>
<evidence type="ECO:0000259" key="2">
    <source>
        <dbReference type="Pfam" id="PF03354"/>
    </source>
</evidence>
<sequence>MVAETTTQTARTLHPSTEAAQAFGSLHAEVRHRIGELEARRDKLAAKVKSLTAEADRLKEAGAQADQVRPMRRKADGAAKAVRQLERELDRLAKYRRIWGFTDAHGNSWFFDRYAGERVIRWIETFCVHKKGQWRGQPLKLARWQRKIILQIFGWKTPDGFRRFSEAWIEIARKNGKSTLAAAIALYLMIGDREPAAEVYSVAGSRDQAALVYNDAYAMVELNPALNEQIDALKYVMSHPRSDSKFVAMGTKNQHGLNPSGAIGDEVHEWKKRDQYEAITTADGARNQPLFVFITTAGYDLETLCGELHLRAMQVARGLVYQPDLYVRIYSLDPGDDWKDEANWPKANPGLAYGAPKMSALQKAFRKAYGRPAEENSFKRLRLNQWTDSVSGWIRKETWDACLQPIDFGRLRGAKVWAGLDMALERDLSALVLLFTPENDLYPGKWIVGSKFWCAGEYARKRETGDNISYPKWIGQGLLVETPGNTVDFDFIEEDIIQTLKHFDVQALGYDKAFAHQMIQHIMKAGIPCVEVPQTITVLAQPTAEFSRKVHAQQLVHGGHEIMNWCIANTEVRHNVNGQYRPLKNAKAARNDGAVAAVNALAPVIHGEAVEESVYKSRGALVI</sequence>
<dbReference type="InterPro" id="IPR046461">
    <property type="entry name" value="TerL_ATPase"/>
</dbReference>
<gene>
    <name evidence="4" type="ORF">DCG58_05200</name>
</gene>
<dbReference type="Pfam" id="PF20441">
    <property type="entry name" value="TerL_nuclease"/>
    <property type="match status" value="1"/>
</dbReference>
<feature type="domain" description="Terminase large subunit-like ATPase" evidence="2">
    <location>
        <begin position="144"/>
        <end position="308"/>
    </location>
</feature>
<accession>A0A3B9GWA0</accession>
<feature type="coiled-coil region" evidence="1">
    <location>
        <begin position="27"/>
        <end position="95"/>
    </location>
</feature>
<dbReference type="Gene3D" id="3.40.50.300">
    <property type="entry name" value="P-loop containing nucleotide triphosphate hydrolases"/>
    <property type="match status" value="1"/>
</dbReference>
<proteinExistence type="predicted"/>
<protein>
    <recommendedName>
        <fullName evidence="6">Terminase large subunit</fullName>
    </recommendedName>
</protein>
<dbReference type="PANTHER" id="PTHR41287:SF1">
    <property type="entry name" value="PROTEIN YMFN"/>
    <property type="match status" value="1"/>
</dbReference>
<dbReference type="GO" id="GO:0004519">
    <property type="term" value="F:endonuclease activity"/>
    <property type="evidence" value="ECO:0007669"/>
    <property type="project" value="InterPro"/>
</dbReference>
<dbReference type="InterPro" id="IPR046462">
    <property type="entry name" value="TerL_nuclease"/>
</dbReference>
<dbReference type="RefSeq" id="WP_273054260.1">
    <property type="nucleotide sequence ID" value="NZ_CALCOC010000251.1"/>
</dbReference>
<dbReference type="InterPro" id="IPR027417">
    <property type="entry name" value="P-loop_NTPase"/>
</dbReference>
<organism evidence="4 5">
    <name type="scientific">Hyphomonas adhaerens</name>
    <dbReference type="NCBI Taxonomy" id="81029"/>
    <lineage>
        <taxon>Bacteria</taxon>
        <taxon>Pseudomonadati</taxon>
        <taxon>Pseudomonadota</taxon>
        <taxon>Alphaproteobacteria</taxon>
        <taxon>Hyphomonadales</taxon>
        <taxon>Hyphomonadaceae</taxon>
        <taxon>Hyphomonas</taxon>
    </lineage>
</organism>
<evidence type="ECO:0008006" key="6">
    <source>
        <dbReference type="Google" id="ProtNLM"/>
    </source>
</evidence>
<keyword evidence="1" id="KW-0175">Coiled coil</keyword>
<reference evidence="4 5" key="1">
    <citation type="journal article" date="2018" name="Nat. Biotechnol.">
        <title>A standardized bacterial taxonomy based on genome phylogeny substantially revises the tree of life.</title>
        <authorList>
            <person name="Parks D.H."/>
            <person name="Chuvochina M."/>
            <person name="Waite D.W."/>
            <person name="Rinke C."/>
            <person name="Skarshewski A."/>
            <person name="Chaumeil P.A."/>
            <person name="Hugenholtz P."/>
        </authorList>
    </citation>
    <scope>NUCLEOTIDE SEQUENCE [LARGE SCALE GENOMIC DNA]</scope>
    <source>
        <strain evidence="4">UBA8733</strain>
    </source>
</reference>
<dbReference type="Pfam" id="PF03354">
    <property type="entry name" value="TerL_ATPase"/>
    <property type="match status" value="1"/>
</dbReference>